<accession>A0A069A2G2</accession>
<evidence type="ECO:0000313" key="1">
    <source>
        <dbReference type="EMBL" id="CDS84892.1"/>
    </source>
</evidence>
<proteinExistence type="predicted"/>
<dbReference type="EMBL" id="LK932371">
    <property type="protein sequence ID" value="CDS84892.1"/>
    <property type="molecule type" value="Genomic_DNA"/>
</dbReference>
<protein>
    <submittedName>
        <fullName evidence="1">Uncharacterized protein</fullName>
    </submittedName>
</protein>
<gene>
    <name evidence="1" type="ORF">BN1097_350044</name>
</gene>
<reference evidence="1" key="1">
    <citation type="submission" date="2014-07" db="EMBL/GenBank/DDBJ databases">
        <authorList>
            <person name="Monot Marc"/>
        </authorList>
    </citation>
    <scope>NUCLEOTIDE SEQUENCE</scope>
    <source>
        <strain evidence="1">7032994</strain>
    </source>
</reference>
<name>A0A069A2G2_CLODI</name>
<dbReference type="AlphaFoldDB" id="A0A069A2G2"/>
<sequence length="79" mass="9695">MLLQNFILCQKIHLLTDISSRLILNNSKIYYIILIKSLQTSNNKNRLLQYDKFNLKYYFPKNNFIKIETQSRYKPLFRY</sequence>
<organism evidence="1">
    <name type="scientific">Clostridioides difficile</name>
    <name type="common">Peptoclostridium difficile</name>
    <dbReference type="NCBI Taxonomy" id="1496"/>
    <lineage>
        <taxon>Bacteria</taxon>
        <taxon>Bacillati</taxon>
        <taxon>Bacillota</taxon>
        <taxon>Clostridia</taxon>
        <taxon>Peptostreptococcales</taxon>
        <taxon>Peptostreptococcaceae</taxon>
        <taxon>Clostridioides</taxon>
    </lineage>
</organism>